<protein>
    <recommendedName>
        <fullName evidence="3">HNH endonuclease</fullName>
    </recommendedName>
</protein>
<accession>A0A1Q9WF06</accession>
<reference evidence="1 2" key="1">
    <citation type="submission" date="2016-10" db="EMBL/GenBank/DDBJ databases">
        <title>Evaluation of Human, Animal and Environmental Mycobacterium chelonae Isolates by Core Genome Phylogenomic Analysis, Targeted Gene Comparison, and Anti-microbial Susceptibility Patterns: A Tale of Mistaken Identities.</title>
        <authorList>
            <person name="Fogelson S.B."/>
            <person name="Camus A.C."/>
            <person name="Lorenz W."/>
            <person name="Vasireddy R."/>
            <person name="Vasireddy S."/>
            <person name="Smith T."/>
            <person name="Brown-Elliott B.A."/>
            <person name="Wallace R.J.Jr."/>
            <person name="Hasan N.A."/>
            <person name="Reischl U."/>
            <person name="Sanchez S."/>
        </authorList>
    </citation>
    <scope>NUCLEOTIDE SEQUENCE [LARGE SCALE GENOMIC DNA]</scope>
    <source>
        <strain evidence="1 2">24999</strain>
    </source>
</reference>
<evidence type="ECO:0000313" key="2">
    <source>
        <dbReference type="Proteomes" id="UP000179636"/>
    </source>
</evidence>
<proteinExistence type="predicted"/>
<dbReference type="EMBL" id="MLHV01000025">
    <property type="protein sequence ID" value="OHT93180.1"/>
    <property type="molecule type" value="Genomic_DNA"/>
</dbReference>
<evidence type="ECO:0008006" key="3">
    <source>
        <dbReference type="Google" id="ProtNLM"/>
    </source>
</evidence>
<dbReference type="OrthoDB" id="3234360at2"/>
<comment type="caution">
    <text evidence="1">The sequence shown here is derived from an EMBL/GenBank/DDBJ whole genome shotgun (WGS) entry which is preliminary data.</text>
</comment>
<organism evidence="1 2">
    <name type="scientific">Mycobacterium syngnathidarum</name>
    <dbReference type="NCBI Taxonomy" id="1908205"/>
    <lineage>
        <taxon>Bacteria</taxon>
        <taxon>Bacillati</taxon>
        <taxon>Actinomycetota</taxon>
        <taxon>Actinomycetes</taxon>
        <taxon>Mycobacteriales</taxon>
        <taxon>Mycobacteriaceae</taxon>
        <taxon>Mycobacterium</taxon>
    </lineage>
</organism>
<dbReference type="RefSeq" id="WP_070946327.1">
    <property type="nucleotide sequence ID" value="NZ_MLCL01000024.1"/>
</dbReference>
<dbReference type="Proteomes" id="UP000179636">
    <property type="component" value="Unassembled WGS sequence"/>
</dbReference>
<gene>
    <name evidence="1" type="ORF">BKG61_22460</name>
</gene>
<dbReference type="Gene3D" id="1.10.30.50">
    <property type="match status" value="1"/>
</dbReference>
<sequence length="114" mass="12840">MPRAMKHCGINGCTVLVKPGTRCDEHSNGWKTSPRTASSKVTGTRHWQQVITPRVLARFNYQCQLKYDGICQGTATTVDKIIPAAKRPDLAYNPHNHQAVCQPCNQHKNRTQDR</sequence>
<dbReference type="STRING" id="1908205.BKG60_07250"/>
<name>A0A1Q9WF06_9MYCO</name>
<evidence type="ECO:0000313" key="1">
    <source>
        <dbReference type="EMBL" id="OHT93180.1"/>
    </source>
</evidence>
<dbReference type="AlphaFoldDB" id="A0A1Q9WF06"/>
<accession>A0A1S1JWM3</accession>
<keyword evidence="2" id="KW-1185">Reference proteome</keyword>